<keyword evidence="4 7" id="KW-0350">Heme biosynthesis</keyword>
<dbReference type="PANTHER" id="PTHR11108:SF1">
    <property type="entry name" value="FERROCHELATASE, MITOCHONDRIAL"/>
    <property type="match status" value="1"/>
</dbReference>
<keyword evidence="7" id="KW-0472">Membrane</keyword>
<comment type="subcellular location">
    <subcellularLocation>
        <location evidence="7">Mitochondrion inner membrane</location>
    </subcellularLocation>
</comment>
<keyword evidence="7" id="KW-0496">Mitochondrion</keyword>
<dbReference type="InterPro" id="IPR001015">
    <property type="entry name" value="Ferrochelatase"/>
</dbReference>
<dbReference type="InterPro" id="IPR033644">
    <property type="entry name" value="Ferrochelatase_C"/>
</dbReference>
<dbReference type="VEuPathDB" id="FungiDB:AWRI3580_g2116"/>
<dbReference type="PROSITE" id="PS00534">
    <property type="entry name" value="FERROCHELATASE"/>
    <property type="match status" value="1"/>
</dbReference>
<evidence type="ECO:0000256" key="4">
    <source>
        <dbReference type="ARBA" id="ARBA00023133"/>
    </source>
</evidence>
<keyword evidence="9" id="KW-1185">Reference proteome</keyword>
<dbReference type="InterPro" id="IPR033659">
    <property type="entry name" value="Ferrochelatase_N"/>
</dbReference>
<gene>
    <name evidence="8" type="ORF">AWRI3580_g2116</name>
</gene>
<evidence type="ECO:0000313" key="9">
    <source>
        <dbReference type="Proteomes" id="UP000095358"/>
    </source>
</evidence>
<accession>A0A1E5RQG3</accession>
<dbReference type="EC" id="4.98.1.1" evidence="7"/>
<dbReference type="GO" id="GO:0005743">
    <property type="term" value="C:mitochondrial inner membrane"/>
    <property type="evidence" value="ECO:0007669"/>
    <property type="project" value="UniProtKB-SubCell"/>
</dbReference>
<keyword evidence="7" id="KW-0999">Mitochondrion inner membrane</keyword>
<name>A0A1E5RQG3_HANUV</name>
<evidence type="ECO:0000256" key="5">
    <source>
        <dbReference type="ARBA" id="ARBA00023239"/>
    </source>
</evidence>
<evidence type="ECO:0000256" key="7">
    <source>
        <dbReference type="RuleBase" id="RU000607"/>
    </source>
</evidence>
<dbReference type="HAMAP" id="MF_00323">
    <property type="entry name" value="Ferrochelatase"/>
    <property type="match status" value="1"/>
</dbReference>
<reference evidence="9" key="1">
    <citation type="journal article" date="2016" name="Genome Announc.">
        <title>Genome sequences of three species of Hanseniaspora isolated from spontaneous wine fermentations.</title>
        <authorList>
            <person name="Sternes P.R."/>
            <person name="Lee D."/>
            <person name="Kutyna D.R."/>
            <person name="Borneman A.R."/>
        </authorList>
    </citation>
    <scope>NUCLEOTIDE SEQUENCE [LARGE SCALE GENOMIC DNA]</scope>
    <source>
        <strain evidence="9">AWRI3580</strain>
    </source>
</reference>
<dbReference type="EMBL" id="LPNN01000004">
    <property type="protein sequence ID" value="OEJ89142.1"/>
    <property type="molecule type" value="Genomic_DNA"/>
</dbReference>
<comment type="similarity">
    <text evidence="2 7">Belongs to the ferrochelatase family.</text>
</comment>
<dbReference type="STRING" id="29833.A0A1E5RQG3"/>
<organism evidence="8 9">
    <name type="scientific">Hanseniaspora uvarum</name>
    <name type="common">Yeast</name>
    <name type="synonym">Kloeckera apiculata</name>
    <dbReference type="NCBI Taxonomy" id="29833"/>
    <lineage>
        <taxon>Eukaryota</taxon>
        <taxon>Fungi</taxon>
        <taxon>Dikarya</taxon>
        <taxon>Ascomycota</taxon>
        <taxon>Saccharomycotina</taxon>
        <taxon>Saccharomycetes</taxon>
        <taxon>Saccharomycodales</taxon>
        <taxon>Saccharomycodaceae</taxon>
        <taxon>Hanseniaspora</taxon>
    </lineage>
</organism>
<evidence type="ECO:0000256" key="6">
    <source>
        <dbReference type="ARBA" id="ARBA00023244"/>
    </source>
</evidence>
<dbReference type="Pfam" id="PF00762">
    <property type="entry name" value="Ferrochelatase"/>
    <property type="match status" value="1"/>
</dbReference>
<keyword evidence="3 7" id="KW-0408">Iron</keyword>
<comment type="catalytic activity">
    <reaction evidence="7">
        <text>heme b + 2 H(+) = protoporphyrin IX + Fe(2+)</text>
        <dbReference type="Rhea" id="RHEA:22584"/>
        <dbReference type="ChEBI" id="CHEBI:15378"/>
        <dbReference type="ChEBI" id="CHEBI:29033"/>
        <dbReference type="ChEBI" id="CHEBI:57306"/>
        <dbReference type="ChEBI" id="CHEBI:60344"/>
        <dbReference type="EC" id="4.98.1.1"/>
    </reaction>
</comment>
<evidence type="ECO:0000256" key="3">
    <source>
        <dbReference type="ARBA" id="ARBA00023004"/>
    </source>
</evidence>
<dbReference type="InterPro" id="IPR019772">
    <property type="entry name" value="Ferrochelatase_AS"/>
</dbReference>
<dbReference type="Gene3D" id="3.40.50.1400">
    <property type="match status" value="2"/>
</dbReference>
<evidence type="ECO:0000256" key="1">
    <source>
        <dbReference type="ARBA" id="ARBA00004943"/>
    </source>
</evidence>
<comment type="caution">
    <text evidence="8">The sequence shown here is derived from an EMBL/GenBank/DDBJ whole genome shotgun (WGS) entry which is preliminary data.</text>
</comment>
<evidence type="ECO:0000313" key="8">
    <source>
        <dbReference type="EMBL" id="OEJ89142.1"/>
    </source>
</evidence>
<sequence length="389" mass="44236">MLSSLYKTYSKTSVTNTIKRLNSTMPKKDKNGTAIVFMNMGGPSSVPEVKDFLYQLFSDYDLIPISKNYQPTIAKFISSFRSPKIEKQYAEIGGGSPIRHWSEYQASKVCEALDKTNPETAPHKPYVAFRYAQPLSKDTYKKLLEDGITRAVAFTQYPQFSYSTTGSSINELIRNKKDLDKDDQIAWSIIDRWPKNDGLTSAFAENIQAKIAEFKKEDPDFKEEDLTILFSAHSLPMDVINMGDSYPAEVGATVYSVMEKLNFNYKYRLVWQSQVGPKPWLGAQTADIVEQLNDPGKEKLILVPIAFTSDHIETLYELDLEVIGESKHPKNIKRCESLNGSETFIRGLIEECDHHLKNKTPFHKNLDLDFVLAKKDPNGNAPLRKFFTK</sequence>
<dbReference type="OrthoDB" id="1323at2759"/>
<dbReference type="UniPathway" id="UPA00252">
    <property type="reaction ID" value="UER00325"/>
</dbReference>
<dbReference type="SUPFAM" id="SSF53800">
    <property type="entry name" value="Chelatase"/>
    <property type="match status" value="1"/>
</dbReference>
<dbReference type="AlphaFoldDB" id="A0A1E5RQG3"/>
<comment type="pathway">
    <text evidence="1 7">Porphyrin-containing compound metabolism; protoheme biosynthesis; protoheme from protoporphyrin-IX: step 1/1.</text>
</comment>
<dbReference type="NCBIfam" id="TIGR00109">
    <property type="entry name" value="hemH"/>
    <property type="match status" value="1"/>
</dbReference>
<keyword evidence="6 7" id="KW-0627">Porphyrin biosynthesis</keyword>
<dbReference type="CDD" id="cd03411">
    <property type="entry name" value="Ferrochelatase_N"/>
    <property type="match status" value="1"/>
</dbReference>
<evidence type="ECO:0000256" key="2">
    <source>
        <dbReference type="ARBA" id="ARBA00007718"/>
    </source>
</evidence>
<dbReference type="CDD" id="cd00419">
    <property type="entry name" value="Ferrochelatase_C"/>
    <property type="match status" value="1"/>
</dbReference>
<dbReference type="PANTHER" id="PTHR11108">
    <property type="entry name" value="FERROCHELATASE"/>
    <property type="match status" value="1"/>
</dbReference>
<proteinExistence type="inferred from homology"/>
<dbReference type="GO" id="GO:0004325">
    <property type="term" value="F:ferrochelatase activity"/>
    <property type="evidence" value="ECO:0007669"/>
    <property type="project" value="UniProtKB-UniRule"/>
</dbReference>
<keyword evidence="5 7" id="KW-0456">Lyase</keyword>
<protein>
    <recommendedName>
        <fullName evidence="7">Ferrochelatase</fullName>
        <ecNumber evidence="7">4.98.1.1</ecNumber>
    </recommendedName>
</protein>
<dbReference type="GO" id="GO:0006783">
    <property type="term" value="P:heme biosynthetic process"/>
    <property type="evidence" value="ECO:0007669"/>
    <property type="project" value="UniProtKB-UniRule"/>
</dbReference>
<comment type="function">
    <text evidence="7">Catalyzes the ferrous insertion into protoporphyrin IX.</text>
</comment>
<dbReference type="Proteomes" id="UP000095358">
    <property type="component" value="Unassembled WGS sequence"/>
</dbReference>